<evidence type="ECO:0000256" key="1">
    <source>
        <dbReference type="ARBA" id="ARBA00004556"/>
    </source>
</evidence>
<dbReference type="InterPro" id="IPR039127">
    <property type="entry name" value="Trm112"/>
</dbReference>
<dbReference type="AlphaFoldDB" id="A0A8B8FUQ9"/>
<keyword evidence="6" id="KW-0539">Nucleus</keyword>
<evidence type="ECO:0000313" key="9">
    <source>
        <dbReference type="RefSeq" id="XP_025414223.1"/>
    </source>
</evidence>
<name>A0A8B8FUQ9_9HEMI</name>
<dbReference type="Proteomes" id="UP000694846">
    <property type="component" value="Unplaced"/>
</dbReference>
<sequence length="125" mass="14206">MKLLTHNLLSSKCLKGVKVGYPLRIVAKDVKISESEYNMEFVLKMIPKLDWKVLVNAAEQIGHGNNLPIELIEDYEDDEELLKKIHHVLMEVEVINGELICPETQRIFPISAGIPNLLLNEDEVS</sequence>
<dbReference type="SUPFAM" id="SSF158997">
    <property type="entry name" value="Trm112p-like"/>
    <property type="match status" value="1"/>
</dbReference>
<keyword evidence="8" id="KW-1185">Reference proteome</keyword>
<evidence type="ECO:0000256" key="2">
    <source>
        <dbReference type="ARBA" id="ARBA00004642"/>
    </source>
</evidence>
<dbReference type="GO" id="GO:0030488">
    <property type="term" value="P:tRNA methylation"/>
    <property type="evidence" value="ECO:0007669"/>
    <property type="project" value="TreeGrafter"/>
</dbReference>
<dbReference type="PANTHER" id="PTHR12773">
    <property type="entry name" value="UPF0315 PROTEIN-RELATED"/>
    <property type="match status" value="1"/>
</dbReference>
<reference evidence="9" key="1">
    <citation type="submission" date="2025-08" db="UniProtKB">
        <authorList>
            <consortium name="RefSeq"/>
        </authorList>
    </citation>
    <scope>IDENTIFICATION</scope>
    <source>
        <tissue evidence="9">Whole body</tissue>
    </source>
</reference>
<dbReference type="RefSeq" id="XP_025414223.1">
    <property type="nucleotide sequence ID" value="XM_025558438.1"/>
</dbReference>
<dbReference type="GO" id="GO:0048471">
    <property type="term" value="C:perinuclear region of cytoplasm"/>
    <property type="evidence" value="ECO:0007669"/>
    <property type="project" value="UniProtKB-SubCell"/>
</dbReference>
<dbReference type="CDD" id="cd21089">
    <property type="entry name" value="Trm112-like"/>
    <property type="match status" value="1"/>
</dbReference>
<dbReference type="GeneID" id="112686234"/>
<accession>A0A8B8FUQ9</accession>
<evidence type="ECO:0000256" key="7">
    <source>
        <dbReference type="ARBA" id="ARBA00030516"/>
    </source>
</evidence>
<dbReference type="PANTHER" id="PTHR12773:SF0">
    <property type="entry name" value="MULTIFUNCTIONAL METHYLTRANSFERASE SUBUNIT TRM112-LIKE PROTEIN"/>
    <property type="match status" value="1"/>
</dbReference>
<dbReference type="Gene3D" id="2.20.25.10">
    <property type="match status" value="1"/>
</dbReference>
<keyword evidence="5" id="KW-0963">Cytoplasm</keyword>
<dbReference type="CTD" id="51504"/>
<dbReference type="Pfam" id="PF03966">
    <property type="entry name" value="Trm112p"/>
    <property type="match status" value="1"/>
</dbReference>
<dbReference type="FunFam" id="2.20.25.10:FF:000015">
    <property type="entry name" value="Multifunctional methyltransferase subunit TRM112-like protein"/>
    <property type="match status" value="1"/>
</dbReference>
<evidence type="ECO:0000313" key="8">
    <source>
        <dbReference type="Proteomes" id="UP000694846"/>
    </source>
</evidence>
<evidence type="ECO:0000256" key="3">
    <source>
        <dbReference type="ARBA" id="ARBA00007980"/>
    </source>
</evidence>
<dbReference type="GO" id="GO:0070476">
    <property type="term" value="P:rRNA (guanine-N7)-methylation"/>
    <property type="evidence" value="ECO:0007669"/>
    <property type="project" value="TreeGrafter"/>
</dbReference>
<proteinExistence type="inferred from homology"/>
<evidence type="ECO:0000256" key="6">
    <source>
        <dbReference type="ARBA" id="ARBA00023242"/>
    </source>
</evidence>
<dbReference type="GO" id="GO:0005654">
    <property type="term" value="C:nucleoplasm"/>
    <property type="evidence" value="ECO:0007669"/>
    <property type="project" value="UniProtKB-SubCell"/>
</dbReference>
<dbReference type="GO" id="GO:0046982">
    <property type="term" value="F:protein heterodimerization activity"/>
    <property type="evidence" value="ECO:0007669"/>
    <property type="project" value="InterPro"/>
</dbReference>
<evidence type="ECO:0000256" key="5">
    <source>
        <dbReference type="ARBA" id="ARBA00022490"/>
    </source>
</evidence>
<evidence type="ECO:0000256" key="4">
    <source>
        <dbReference type="ARBA" id="ARBA00019989"/>
    </source>
</evidence>
<protein>
    <recommendedName>
        <fullName evidence="4">Multifunctional methyltransferase subunit TRM112-like protein</fullName>
    </recommendedName>
    <alternativeName>
        <fullName evidence="7">tRNA methyltransferase 112 homolog</fullName>
    </alternativeName>
</protein>
<comment type="subcellular location">
    <subcellularLocation>
        <location evidence="1">Cytoplasm</location>
        <location evidence="1">Perinuclear region</location>
    </subcellularLocation>
    <subcellularLocation>
        <location evidence="2">Nucleus</location>
        <location evidence="2">Nucleoplasm</location>
    </subcellularLocation>
</comment>
<dbReference type="InterPro" id="IPR005651">
    <property type="entry name" value="Trm112-like"/>
</dbReference>
<dbReference type="OrthoDB" id="2187549at2759"/>
<comment type="similarity">
    <text evidence="3">Belongs to the TRM112 family.</text>
</comment>
<gene>
    <name evidence="9" type="primary">LOC112686234</name>
</gene>
<organism evidence="8 9">
    <name type="scientific">Sipha flava</name>
    <name type="common">yellow sugarcane aphid</name>
    <dbReference type="NCBI Taxonomy" id="143950"/>
    <lineage>
        <taxon>Eukaryota</taxon>
        <taxon>Metazoa</taxon>
        <taxon>Ecdysozoa</taxon>
        <taxon>Arthropoda</taxon>
        <taxon>Hexapoda</taxon>
        <taxon>Insecta</taxon>
        <taxon>Pterygota</taxon>
        <taxon>Neoptera</taxon>
        <taxon>Paraneoptera</taxon>
        <taxon>Hemiptera</taxon>
        <taxon>Sternorrhyncha</taxon>
        <taxon>Aphidomorpha</taxon>
        <taxon>Aphidoidea</taxon>
        <taxon>Aphididae</taxon>
        <taxon>Sipha</taxon>
    </lineage>
</organism>